<evidence type="ECO:0000313" key="1">
    <source>
        <dbReference type="EMBL" id="EYC37507.1"/>
    </source>
</evidence>
<comment type="caution">
    <text evidence="1">The sequence shown here is derived from an EMBL/GenBank/DDBJ whole genome shotgun (WGS) entry which is preliminary data.</text>
</comment>
<keyword evidence="2" id="KW-1185">Reference proteome</keyword>
<dbReference type="OrthoDB" id="5844535at2759"/>
<sequence>MSCFFRFGRINEKNICHREAKKEVVYADTILAESLSERNWDIAEDPTDDYKSPLERRRVCADRASKPGTTKLENISKAIKERLVRKSALRLDRNASRIEHLVANANARAPGTFRKMIYTN</sequence>
<name>A0A016WE05_9BILA</name>
<proteinExistence type="predicted"/>
<dbReference type="Proteomes" id="UP000024635">
    <property type="component" value="Unassembled WGS sequence"/>
</dbReference>
<dbReference type="AlphaFoldDB" id="A0A016WE05"/>
<reference evidence="2" key="1">
    <citation type="journal article" date="2015" name="Nat. Genet.">
        <title>The genome and transcriptome of the zoonotic hookworm Ancylostoma ceylanicum identify infection-specific gene families.</title>
        <authorList>
            <person name="Schwarz E.M."/>
            <person name="Hu Y."/>
            <person name="Antoshechkin I."/>
            <person name="Miller M.M."/>
            <person name="Sternberg P.W."/>
            <person name="Aroian R.V."/>
        </authorList>
    </citation>
    <scope>NUCLEOTIDE SEQUENCE</scope>
    <source>
        <strain evidence="2">HY135</strain>
    </source>
</reference>
<organism evidence="1 2">
    <name type="scientific">Ancylostoma ceylanicum</name>
    <dbReference type="NCBI Taxonomy" id="53326"/>
    <lineage>
        <taxon>Eukaryota</taxon>
        <taxon>Metazoa</taxon>
        <taxon>Ecdysozoa</taxon>
        <taxon>Nematoda</taxon>
        <taxon>Chromadorea</taxon>
        <taxon>Rhabditida</taxon>
        <taxon>Rhabditina</taxon>
        <taxon>Rhabditomorpha</taxon>
        <taxon>Strongyloidea</taxon>
        <taxon>Ancylostomatidae</taxon>
        <taxon>Ancylostomatinae</taxon>
        <taxon>Ancylostoma</taxon>
    </lineage>
</organism>
<protein>
    <submittedName>
        <fullName evidence="1">Uncharacterized protein</fullName>
    </submittedName>
</protein>
<accession>A0A016WE05</accession>
<evidence type="ECO:0000313" key="2">
    <source>
        <dbReference type="Proteomes" id="UP000024635"/>
    </source>
</evidence>
<gene>
    <name evidence="1" type="primary">Acey_s0784.g2337</name>
    <name evidence="1" type="ORF">Y032_0784g2337</name>
</gene>
<dbReference type="EMBL" id="JARK01000384">
    <property type="protein sequence ID" value="EYC37507.1"/>
    <property type="molecule type" value="Genomic_DNA"/>
</dbReference>